<sequence>MKKTLNMKETLMGNDDVIFDLGRLGYVDFRSRNSTIFTNIPNFDSESVYPSYFDPSDNVVPNHFG</sequence>
<protein>
    <submittedName>
        <fullName evidence="1">Uncharacterized protein</fullName>
    </submittedName>
</protein>
<name>E3MRM2_CAERE</name>
<evidence type="ECO:0000313" key="1">
    <source>
        <dbReference type="EMBL" id="EFP07940.1"/>
    </source>
</evidence>
<evidence type="ECO:0000313" key="2">
    <source>
        <dbReference type="Proteomes" id="UP000008281"/>
    </source>
</evidence>
<dbReference type="EMBL" id="DS268469">
    <property type="protein sequence ID" value="EFP07940.1"/>
    <property type="molecule type" value="Genomic_DNA"/>
</dbReference>
<dbReference type="AlphaFoldDB" id="E3MRM2"/>
<gene>
    <name evidence="1" type="ORF">CRE_14117</name>
</gene>
<organism evidence="2">
    <name type="scientific">Caenorhabditis remanei</name>
    <name type="common">Caenorhabditis vulgaris</name>
    <dbReference type="NCBI Taxonomy" id="31234"/>
    <lineage>
        <taxon>Eukaryota</taxon>
        <taxon>Metazoa</taxon>
        <taxon>Ecdysozoa</taxon>
        <taxon>Nematoda</taxon>
        <taxon>Chromadorea</taxon>
        <taxon>Rhabditida</taxon>
        <taxon>Rhabditina</taxon>
        <taxon>Rhabditomorpha</taxon>
        <taxon>Rhabditoidea</taxon>
        <taxon>Rhabditidae</taxon>
        <taxon>Peloderinae</taxon>
        <taxon>Caenorhabditis</taxon>
    </lineage>
</organism>
<reference evidence="1" key="1">
    <citation type="submission" date="2007-07" db="EMBL/GenBank/DDBJ databases">
        <title>PCAP assembly of the Caenorhabditis remanei genome.</title>
        <authorList>
            <consortium name="The Caenorhabditis remanei Sequencing Consortium"/>
            <person name="Wilson R.K."/>
        </authorList>
    </citation>
    <scope>NUCLEOTIDE SEQUENCE [LARGE SCALE GENOMIC DNA]</scope>
    <source>
        <strain evidence="1">PB4641</strain>
    </source>
</reference>
<dbReference type="Proteomes" id="UP000008281">
    <property type="component" value="Unassembled WGS sequence"/>
</dbReference>
<keyword evidence="2" id="KW-1185">Reference proteome</keyword>
<dbReference type="InParanoid" id="E3MRM2"/>
<dbReference type="HOGENOM" id="CLU_2851817_0_0_1"/>
<accession>E3MRM2</accession>
<proteinExistence type="predicted"/>